<dbReference type="Proteomes" id="UP000222542">
    <property type="component" value="Unassembled WGS sequence"/>
</dbReference>
<name>A0A2G2ZZG4_CAPAN</name>
<gene>
    <name evidence="1" type="ORF">T459_09471</name>
</gene>
<proteinExistence type="predicted"/>
<evidence type="ECO:0000313" key="1">
    <source>
        <dbReference type="EMBL" id="PHT87365.1"/>
    </source>
</evidence>
<evidence type="ECO:0000313" key="2">
    <source>
        <dbReference type="Proteomes" id="UP000222542"/>
    </source>
</evidence>
<dbReference type="PANTHER" id="PTHR43445:SF3">
    <property type="entry name" value="UDP-N-ACETYLMURAMATE--L-ALANINE LIGASE"/>
    <property type="match status" value="1"/>
</dbReference>
<dbReference type="PANTHER" id="PTHR43445">
    <property type="entry name" value="UDP-N-ACETYLMURAMATE--L-ALANINE LIGASE-RELATED"/>
    <property type="match status" value="1"/>
</dbReference>
<reference evidence="1 2" key="2">
    <citation type="journal article" date="2017" name="Genome Biol.">
        <title>New reference genome sequences of hot pepper reveal the massive evolution of plant disease-resistance genes by retroduplication.</title>
        <authorList>
            <person name="Kim S."/>
            <person name="Park J."/>
            <person name="Yeom S.I."/>
            <person name="Kim Y.M."/>
            <person name="Seo E."/>
            <person name="Kim K.T."/>
            <person name="Kim M.S."/>
            <person name="Lee J.M."/>
            <person name="Cheong K."/>
            <person name="Shin H.S."/>
            <person name="Kim S.B."/>
            <person name="Han K."/>
            <person name="Lee J."/>
            <person name="Park M."/>
            <person name="Lee H.A."/>
            <person name="Lee H.Y."/>
            <person name="Lee Y."/>
            <person name="Oh S."/>
            <person name="Lee J.H."/>
            <person name="Choi E."/>
            <person name="Choi E."/>
            <person name="Lee S.E."/>
            <person name="Jeon J."/>
            <person name="Kim H."/>
            <person name="Choi G."/>
            <person name="Song H."/>
            <person name="Lee J."/>
            <person name="Lee S.C."/>
            <person name="Kwon J.K."/>
            <person name="Lee H.Y."/>
            <person name="Koo N."/>
            <person name="Hong Y."/>
            <person name="Kim R.W."/>
            <person name="Kang W.H."/>
            <person name="Huh J.H."/>
            <person name="Kang B.C."/>
            <person name="Yang T.J."/>
            <person name="Lee Y.H."/>
            <person name="Bennetzen J.L."/>
            <person name="Choi D."/>
        </authorList>
    </citation>
    <scope>NUCLEOTIDE SEQUENCE [LARGE SCALE GENOMIC DNA]</scope>
    <source>
        <strain evidence="2">cv. CM334</strain>
    </source>
</reference>
<reference evidence="1 2" key="1">
    <citation type="journal article" date="2014" name="Nat. Genet.">
        <title>Genome sequence of the hot pepper provides insights into the evolution of pungency in Capsicum species.</title>
        <authorList>
            <person name="Kim S."/>
            <person name="Park M."/>
            <person name="Yeom S.I."/>
            <person name="Kim Y.M."/>
            <person name="Lee J.M."/>
            <person name="Lee H.A."/>
            <person name="Seo E."/>
            <person name="Choi J."/>
            <person name="Cheong K."/>
            <person name="Kim K.T."/>
            <person name="Jung K."/>
            <person name="Lee G.W."/>
            <person name="Oh S.K."/>
            <person name="Bae C."/>
            <person name="Kim S.B."/>
            <person name="Lee H.Y."/>
            <person name="Kim S.Y."/>
            <person name="Kim M.S."/>
            <person name="Kang B.C."/>
            <person name="Jo Y.D."/>
            <person name="Yang H.B."/>
            <person name="Jeong H.J."/>
            <person name="Kang W.H."/>
            <person name="Kwon J.K."/>
            <person name="Shin C."/>
            <person name="Lim J.Y."/>
            <person name="Park J.H."/>
            <person name="Huh J.H."/>
            <person name="Kim J.S."/>
            <person name="Kim B.D."/>
            <person name="Cohen O."/>
            <person name="Paran I."/>
            <person name="Suh M.C."/>
            <person name="Lee S.B."/>
            <person name="Kim Y.K."/>
            <person name="Shin Y."/>
            <person name="Noh S.J."/>
            <person name="Park J."/>
            <person name="Seo Y.S."/>
            <person name="Kwon S.Y."/>
            <person name="Kim H.A."/>
            <person name="Park J.M."/>
            <person name="Kim H.J."/>
            <person name="Choi S.B."/>
            <person name="Bosland P.W."/>
            <person name="Reeves G."/>
            <person name="Jo S.H."/>
            <person name="Lee B.W."/>
            <person name="Cho H.T."/>
            <person name="Choi H.S."/>
            <person name="Lee M.S."/>
            <person name="Yu Y."/>
            <person name="Do Choi Y."/>
            <person name="Park B.S."/>
            <person name="van Deynze A."/>
            <person name="Ashrafi H."/>
            <person name="Hill T."/>
            <person name="Kim W.T."/>
            <person name="Pai H.S."/>
            <person name="Ahn H.K."/>
            <person name="Yeam I."/>
            <person name="Giovannoni J.J."/>
            <person name="Rose J.K."/>
            <person name="Sorensen I."/>
            <person name="Lee S.J."/>
            <person name="Kim R.W."/>
            <person name="Choi I.Y."/>
            <person name="Choi B.S."/>
            <person name="Lim J.S."/>
            <person name="Lee Y.H."/>
            <person name="Choi D."/>
        </authorList>
    </citation>
    <scope>NUCLEOTIDE SEQUENCE [LARGE SCALE GENOMIC DNA]</scope>
    <source>
        <strain evidence="2">cv. CM334</strain>
    </source>
</reference>
<accession>A0A2G2ZZG4</accession>
<sequence length="113" mass="12646">MMWSDALEESPKAGSRVQIVHSELNLRKYNGSVPDALLFSSAIRGSNVKILHAESVGVHMYKCEAWLGRITKRYNLIVVSGSHGNLTSFVFCGRRKLDQVIHVGKFGFILKEI</sequence>
<dbReference type="AlphaFoldDB" id="A0A2G2ZZG4"/>
<dbReference type="OMA" id="DANWSIY"/>
<organism evidence="1 2">
    <name type="scientific">Capsicum annuum</name>
    <name type="common">Capsicum pepper</name>
    <dbReference type="NCBI Taxonomy" id="4072"/>
    <lineage>
        <taxon>Eukaryota</taxon>
        <taxon>Viridiplantae</taxon>
        <taxon>Streptophyta</taxon>
        <taxon>Embryophyta</taxon>
        <taxon>Tracheophyta</taxon>
        <taxon>Spermatophyta</taxon>
        <taxon>Magnoliopsida</taxon>
        <taxon>eudicotyledons</taxon>
        <taxon>Gunneridae</taxon>
        <taxon>Pentapetalae</taxon>
        <taxon>asterids</taxon>
        <taxon>lamiids</taxon>
        <taxon>Solanales</taxon>
        <taxon>Solanaceae</taxon>
        <taxon>Solanoideae</taxon>
        <taxon>Capsiceae</taxon>
        <taxon>Capsicum</taxon>
    </lineage>
</organism>
<dbReference type="InterPro" id="IPR050061">
    <property type="entry name" value="MurCDEF_pg_biosynth"/>
</dbReference>
<dbReference type="EMBL" id="AYRZ02000003">
    <property type="protein sequence ID" value="PHT87365.1"/>
    <property type="molecule type" value="Genomic_DNA"/>
</dbReference>
<keyword evidence="2" id="KW-1185">Reference proteome</keyword>
<dbReference type="Gramene" id="PHT87365">
    <property type="protein sequence ID" value="PHT87365"/>
    <property type="gene ID" value="T459_09471"/>
</dbReference>
<dbReference type="STRING" id="4072.A0A2G2ZZG4"/>
<protein>
    <submittedName>
        <fullName evidence="1">Uncharacterized protein</fullName>
    </submittedName>
</protein>
<comment type="caution">
    <text evidence="1">The sequence shown here is derived from an EMBL/GenBank/DDBJ whole genome shotgun (WGS) entry which is preliminary data.</text>
</comment>